<feature type="domain" description="Beta-ketoacyl-[acyl-carrier-protein] synthase III C-terminal" evidence="4">
    <location>
        <begin position="242"/>
        <end position="331"/>
    </location>
</feature>
<dbReference type="GO" id="GO:0033818">
    <property type="term" value="F:beta-ketoacyl-acyl-carrier-protein synthase III activity"/>
    <property type="evidence" value="ECO:0007669"/>
    <property type="project" value="UniProtKB-EC"/>
</dbReference>
<keyword evidence="3" id="KW-0812">Transmembrane</keyword>
<evidence type="ECO:0000256" key="2">
    <source>
        <dbReference type="ARBA" id="ARBA00023315"/>
    </source>
</evidence>
<dbReference type="AlphaFoldDB" id="A0A7W7ZF98"/>
<dbReference type="Pfam" id="PF08545">
    <property type="entry name" value="ACP_syn_III"/>
    <property type="match status" value="1"/>
</dbReference>
<dbReference type="PANTHER" id="PTHR34069:SF2">
    <property type="entry name" value="BETA-KETOACYL-[ACYL-CARRIER-PROTEIN] SYNTHASE III"/>
    <property type="match status" value="1"/>
</dbReference>
<dbReference type="Pfam" id="PF08541">
    <property type="entry name" value="ACP_syn_III_C"/>
    <property type="match status" value="1"/>
</dbReference>
<evidence type="ECO:0000313" key="6">
    <source>
        <dbReference type="EMBL" id="MBB5058855.1"/>
    </source>
</evidence>
<evidence type="ECO:0000259" key="4">
    <source>
        <dbReference type="Pfam" id="PF08541"/>
    </source>
</evidence>
<evidence type="ECO:0000313" key="7">
    <source>
        <dbReference type="Proteomes" id="UP000540989"/>
    </source>
</evidence>
<dbReference type="NCBIfam" id="NF006829">
    <property type="entry name" value="PRK09352.1"/>
    <property type="match status" value="1"/>
</dbReference>
<comment type="caution">
    <text evidence="6">The sequence shown here is derived from an EMBL/GenBank/DDBJ whole genome shotgun (WGS) entry which is preliminary data.</text>
</comment>
<dbReference type="PANTHER" id="PTHR34069">
    <property type="entry name" value="3-OXOACYL-[ACYL-CARRIER-PROTEIN] SYNTHASE 3"/>
    <property type="match status" value="1"/>
</dbReference>
<proteinExistence type="predicted"/>
<sequence>MHGYIANVAYFLPARVETTRDLASRFPGGSIERIAEKTGILQRHISADGECASDLACAAAEALFDSAPHARKEVDFILFCTQSPDYILPTTACLLQKRLGISTTAGALDFNLGCSGYVYGLGLAQGLIASGQAKSILLVTADTYTKYLREDDKSARAIFGDGAAATLIKASREIPQSLGPFVYGTDGGGADDLIVPNSGMRRSSVANTESGEARSSMSLHMNGPNVFSFAVKTVPESVRSLLERSSVEMADVDLFVFHQANVYLLEEIRRILSIPEDKYQLTLGHCGNTVSSSIPIALRHAQLEGRLFSGALVVLVGFGVGFSWAAALVKWTNVLNN</sequence>
<dbReference type="GO" id="GO:0006633">
    <property type="term" value="P:fatty acid biosynthetic process"/>
    <property type="evidence" value="ECO:0007669"/>
    <property type="project" value="InterPro"/>
</dbReference>
<gene>
    <name evidence="6" type="ORF">HDF16_003578</name>
</gene>
<evidence type="ECO:0000256" key="3">
    <source>
        <dbReference type="SAM" id="Phobius"/>
    </source>
</evidence>
<reference evidence="6 7" key="1">
    <citation type="submission" date="2020-08" db="EMBL/GenBank/DDBJ databases">
        <title>Genomic Encyclopedia of Type Strains, Phase IV (KMG-V): Genome sequencing to study the core and pangenomes of soil and plant-associated prokaryotes.</title>
        <authorList>
            <person name="Whitman W."/>
        </authorList>
    </citation>
    <scope>NUCLEOTIDE SEQUENCE [LARGE SCALE GENOMIC DNA]</scope>
    <source>
        <strain evidence="6 7">M8UP14</strain>
    </source>
</reference>
<dbReference type="GO" id="GO:0044550">
    <property type="term" value="P:secondary metabolite biosynthetic process"/>
    <property type="evidence" value="ECO:0007669"/>
    <property type="project" value="TreeGrafter"/>
</dbReference>
<name>A0A7W7ZF98_9BACT</name>
<dbReference type="EMBL" id="JACHIP010000005">
    <property type="protein sequence ID" value="MBB5058855.1"/>
    <property type="molecule type" value="Genomic_DNA"/>
</dbReference>
<accession>A0A7W7ZF98</accession>
<keyword evidence="1 6" id="KW-0808">Transferase</keyword>
<evidence type="ECO:0000259" key="5">
    <source>
        <dbReference type="Pfam" id="PF08545"/>
    </source>
</evidence>
<organism evidence="6 7">
    <name type="scientific">Granulicella aggregans</name>
    <dbReference type="NCBI Taxonomy" id="474949"/>
    <lineage>
        <taxon>Bacteria</taxon>
        <taxon>Pseudomonadati</taxon>
        <taxon>Acidobacteriota</taxon>
        <taxon>Terriglobia</taxon>
        <taxon>Terriglobales</taxon>
        <taxon>Acidobacteriaceae</taxon>
        <taxon>Granulicella</taxon>
    </lineage>
</organism>
<dbReference type="Proteomes" id="UP000540989">
    <property type="component" value="Unassembled WGS sequence"/>
</dbReference>
<dbReference type="SUPFAM" id="SSF53901">
    <property type="entry name" value="Thiolase-like"/>
    <property type="match status" value="1"/>
</dbReference>
<keyword evidence="3" id="KW-0472">Membrane</keyword>
<feature type="domain" description="Beta-ketoacyl-[acyl-carrier-protein] synthase III N-terminal" evidence="5">
    <location>
        <begin position="108"/>
        <end position="187"/>
    </location>
</feature>
<protein>
    <submittedName>
        <fullName evidence="6">3-oxoacyl-[acyl-carrier-protein] synthase-3</fullName>
        <ecNumber evidence="6">2.3.1.180</ecNumber>
    </submittedName>
</protein>
<dbReference type="EC" id="2.3.1.180" evidence="6"/>
<keyword evidence="3" id="KW-1133">Transmembrane helix</keyword>
<keyword evidence="7" id="KW-1185">Reference proteome</keyword>
<evidence type="ECO:0000256" key="1">
    <source>
        <dbReference type="ARBA" id="ARBA00022679"/>
    </source>
</evidence>
<dbReference type="InterPro" id="IPR013751">
    <property type="entry name" value="ACP_syn_III_N"/>
</dbReference>
<dbReference type="InterPro" id="IPR013747">
    <property type="entry name" value="ACP_syn_III_C"/>
</dbReference>
<dbReference type="GO" id="GO:0004315">
    <property type="term" value="F:3-oxoacyl-[acyl-carrier-protein] synthase activity"/>
    <property type="evidence" value="ECO:0007669"/>
    <property type="project" value="InterPro"/>
</dbReference>
<dbReference type="InterPro" id="IPR016039">
    <property type="entry name" value="Thiolase-like"/>
</dbReference>
<dbReference type="CDD" id="cd00830">
    <property type="entry name" value="KAS_III"/>
    <property type="match status" value="1"/>
</dbReference>
<keyword evidence="2 6" id="KW-0012">Acyltransferase</keyword>
<dbReference type="RefSeq" id="WP_184219345.1">
    <property type="nucleotide sequence ID" value="NZ_JACHIP010000005.1"/>
</dbReference>
<feature type="transmembrane region" description="Helical" evidence="3">
    <location>
        <begin position="307"/>
        <end position="329"/>
    </location>
</feature>
<dbReference type="Gene3D" id="3.40.47.10">
    <property type="match status" value="1"/>
</dbReference>